<dbReference type="InterPro" id="IPR024726">
    <property type="entry name" value="FhuF_C"/>
</dbReference>
<sequence length="296" mass="31868">MTVAHLENPQADTATPVPELLAAAYRRLDAECEALAVRVAVSGRPADRQRPPSGPRSPRIGTPTVGLMDGQHAVEAFVEAEAARIQDRYDHSAPRHVAASRALHDYAWSVGLLMSGVWYLERRVPRVAPDDIRVDLATGTFEVRPGSGLVCLPDDPVAVLPGTRAVAHEEALCAELRAAVADHMGPVLEAMGPYVRRGSRALWGLVSDDLVSGLWYLGRARGDEAAGVRAASAVLPTAHAPFPGGADFRSLRTSDGRDHPTRTRVGCCLYYTIRPAEACSTCPRTCDAERLRRLEG</sequence>
<feature type="region of interest" description="Disordered" evidence="1">
    <location>
        <begin position="43"/>
        <end position="64"/>
    </location>
</feature>
<dbReference type="GeneID" id="86825647"/>
<gene>
    <name evidence="3" type="ORF">H4687_001031</name>
</gene>
<dbReference type="OrthoDB" id="5181364at2"/>
<feature type="domain" description="Ferric siderophore reductase C-terminal" evidence="2">
    <location>
        <begin position="264"/>
        <end position="284"/>
    </location>
</feature>
<evidence type="ECO:0000313" key="4">
    <source>
        <dbReference type="Proteomes" id="UP000629287"/>
    </source>
</evidence>
<evidence type="ECO:0000256" key="1">
    <source>
        <dbReference type="SAM" id="MobiDB-lite"/>
    </source>
</evidence>
<keyword evidence="4" id="KW-1185">Reference proteome</keyword>
<proteinExistence type="predicted"/>
<reference evidence="3 4" key="1">
    <citation type="submission" date="2020-10" db="EMBL/GenBank/DDBJ databases">
        <title>Sequencing the genomes of 1000 actinobacteria strains.</title>
        <authorList>
            <person name="Klenk H.-P."/>
        </authorList>
    </citation>
    <scope>NUCLEOTIDE SEQUENCE [LARGE SCALE GENOMIC DNA]</scope>
    <source>
        <strain evidence="3 4">DSM 41803</strain>
    </source>
</reference>
<protein>
    <recommendedName>
        <fullName evidence="2">Ferric siderophore reductase C-terminal domain-containing protein</fullName>
    </recommendedName>
</protein>
<dbReference type="Proteomes" id="UP000629287">
    <property type="component" value="Unassembled WGS sequence"/>
</dbReference>
<evidence type="ECO:0000313" key="3">
    <source>
        <dbReference type="EMBL" id="MBE1594902.1"/>
    </source>
</evidence>
<name>A0A8I0P0W7_9ACTN</name>
<dbReference type="RefSeq" id="WP_046914484.1">
    <property type="nucleotide sequence ID" value="NZ_JADBGF010000001.1"/>
</dbReference>
<comment type="caution">
    <text evidence="3">The sequence shown here is derived from an EMBL/GenBank/DDBJ whole genome shotgun (WGS) entry which is preliminary data.</text>
</comment>
<organism evidence="3 4">
    <name type="scientific">Streptomyces stelliscabiei</name>
    <dbReference type="NCBI Taxonomy" id="146820"/>
    <lineage>
        <taxon>Bacteria</taxon>
        <taxon>Bacillati</taxon>
        <taxon>Actinomycetota</taxon>
        <taxon>Actinomycetes</taxon>
        <taxon>Kitasatosporales</taxon>
        <taxon>Streptomycetaceae</taxon>
        <taxon>Streptomyces</taxon>
    </lineage>
</organism>
<dbReference type="Pfam" id="PF11575">
    <property type="entry name" value="FhuF_C"/>
    <property type="match status" value="1"/>
</dbReference>
<evidence type="ECO:0000259" key="2">
    <source>
        <dbReference type="Pfam" id="PF11575"/>
    </source>
</evidence>
<dbReference type="AlphaFoldDB" id="A0A8I0P0W7"/>
<accession>A0A8I0P0W7</accession>
<dbReference type="GO" id="GO:0051537">
    <property type="term" value="F:2 iron, 2 sulfur cluster binding"/>
    <property type="evidence" value="ECO:0007669"/>
    <property type="project" value="InterPro"/>
</dbReference>
<dbReference type="EMBL" id="JADBGF010000001">
    <property type="protein sequence ID" value="MBE1594902.1"/>
    <property type="molecule type" value="Genomic_DNA"/>
</dbReference>